<evidence type="ECO:0000313" key="3">
    <source>
        <dbReference type="Proteomes" id="UP000589620"/>
    </source>
</evidence>
<dbReference type="EMBL" id="JACCBJ010000001">
    <property type="protein sequence ID" value="NYD75247.1"/>
    <property type="molecule type" value="Genomic_DNA"/>
</dbReference>
<dbReference type="PANTHER" id="PTHR37317">
    <property type="entry name" value="BLR8090 PROTEIN"/>
    <property type="match status" value="1"/>
</dbReference>
<feature type="domain" description="Treble clef zinc finger" evidence="1">
    <location>
        <begin position="303"/>
        <end position="352"/>
    </location>
</feature>
<evidence type="ECO:0000313" key="2">
    <source>
        <dbReference type="EMBL" id="NYD75247.1"/>
    </source>
</evidence>
<gene>
    <name evidence="2" type="ORF">BJ963_002766</name>
</gene>
<sequence>MTDERTWSIRPKWHRFESPRSYARRQSLAAGIPFDFVERGLTSRKQPYIYKVWADEATAAVTVEAAAGRPAGHYLLLKQLAQPKAGVSYPQRYLCRLCGGGDHVEQIPHDRENWCLRHPTQMVWAGPGTAPETQIVVPFDRTQANAERLFRRLAGAGRIDAGLHARAWEMVRDNAWLTRPDGWKPSLSECLHDHEVQGRALLFPETVAVLALLSNPRNIERWVVLTSAQLREDIARMLPPATGPADVLVERIVLWLRRFRREIRPTRIDPLDVPQDIVNTAAIIDVTATYPLWIQRNPRAIGEWDWRRNEETRDPWSSRGTSLKASWTCDAGHAWKTTPYVRTLAGCPYCAGQSAWLGESDLATQFPGLAAEWDYTPGANSGDPSHANSRSNRRVSWICGRGHRWVTAIYNRTRNGSGCPYCAGKRIIPGETDLVTRRPDLAAEWDYSRNGPRDPHTLGSKSAAKVWWEGPCGHHWQALISNRSKGMGCPYCGRKRALPGETDLATVRPDLAAEWHHSNQLSPTDVLPNSGRKVTWQCAEGHLWNAIVISRSKGRGCPYCSGKLVIPGKTDLATIRPDIATEWDSSNSLTAQEVTAHSDRLATWKCRAGHVWQAVVSNRTGRRRVGCPYCSGHRAIPGQTDLRTLRPDLAAEWDISNTRPPDHAKPTSTFKVAWRCARGHVWEATPRHRSQGHGCPHCAPK</sequence>
<feature type="domain" description="Treble clef zinc finger" evidence="1">
    <location>
        <begin position="579"/>
        <end position="633"/>
    </location>
</feature>
<feature type="domain" description="Treble clef zinc finger" evidence="1">
    <location>
        <begin position="511"/>
        <end position="563"/>
    </location>
</feature>
<dbReference type="Pfam" id="PF14311">
    <property type="entry name" value="DUF4379"/>
    <property type="match status" value="6"/>
</dbReference>
<feature type="domain" description="Treble clef zinc finger" evidence="1">
    <location>
        <begin position="649"/>
        <end position="700"/>
    </location>
</feature>
<dbReference type="GO" id="GO:0000428">
    <property type="term" value="C:DNA-directed RNA polymerase complex"/>
    <property type="evidence" value="ECO:0007669"/>
    <property type="project" value="UniProtKB-KW"/>
</dbReference>
<dbReference type="InterPro" id="IPR025487">
    <property type="entry name" value="DUF4379"/>
</dbReference>
<keyword evidence="2" id="KW-0240">DNA-directed RNA polymerase</keyword>
<name>A0A852T257_9MICO</name>
<feature type="domain" description="Treble clef zinc finger" evidence="1">
    <location>
        <begin position="441"/>
        <end position="494"/>
    </location>
</feature>
<keyword evidence="2" id="KW-0804">Transcription</keyword>
<keyword evidence="3" id="KW-1185">Reference proteome</keyword>
<comment type="caution">
    <text evidence="2">The sequence shown here is derived from an EMBL/GenBank/DDBJ whole genome shotgun (WGS) entry which is preliminary data.</text>
</comment>
<protein>
    <submittedName>
        <fullName evidence="2">DNA-directed RNA polymerase subunit RPC12/RpoP</fullName>
    </submittedName>
</protein>
<organism evidence="2 3">
    <name type="scientific">Leifsonia soli</name>
    <dbReference type="NCBI Taxonomy" id="582665"/>
    <lineage>
        <taxon>Bacteria</taxon>
        <taxon>Bacillati</taxon>
        <taxon>Actinomycetota</taxon>
        <taxon>Actinomycetes</taxon>
        <taxon>Micrococcales</taxon>
        <taxon>Microbacteriaceae</taxon>
        <taxon>Leifsonia</taxon>
    </lineage>
</organism>
<dbReference type="AlphaFoldDB" id="A0A852T257"/>
<accession>A0A852T257</accession>
<dbReference type="Proteomes" id="UP000589620">
    <property type="component" value="Unassembled WGS sequence"/>
</dbReference>
<proteinExistence type="predicted"/>
<evidence type="ECO:0000259" key="1">
    <source>
        <dbReference type="Pfam" id="PF14311"/>
    </source>
</evidence>
<reference evidence="2 3" key="1">
    <citation type="submission" date="2020-07" db="EMBL/GenBank/DDBJ databases">
        <title>Sequencing the genomes of 1000 actinobacteria strains.</title>
        <authorList>
            <person name="Klenk H.-P."/>
        </authorList>
    </citation>
    <scope>NUCLEOTIDE SEQUENCE [LARGE SCALE GENOMIC DNA]</scope>
    <source>
        <strain evidence="2 3">DSM 23871</strain>
    </source>
</reference>
<feature type="domain" description="Treble clef zinc finger" evidence="1">
    <location>
        <begin position="369"/>
        <end position="425"/>
    </location>
</feature>
<dbReference type="PANTHER" id="PTHR37317:SF1">
    <property type="entry name" value="ZINC-RIBBON DOMAIN-CONTAINING PROTEIN-RELATED"/>
    <property type="match status" value="1"/>
</dbReference>